<dbReference type="PROSITE" id="PS51257">
    <property type="entry name" value="PROKAR_LIPOPROTEIN"/>
    <property type="match status" value="1"/>
</dbReference>
<feature type="binding site" evidence="4">
    <location>
        <position position="237"/>
    </location>
    <ligand>
        <name>S-methyl-5'-thioadenosine</name>
        <dbReference type="ChEBI" id="CHEBI:17509"/>
    </ligand>
</feature>
<feature type="binding site" evidence="4">
    <location>
        <position position="291"/>
    </location>
    <ligand>
        <name>spermidine</name>
        <dbReference type="ChEBI" id="CHEBI:57834"/>
    </ligand>
</feature>
<feature type="binding site" evidence="4">
    <location>
        <begin position="344"/>
        <end position="345"/>
    </location>
    <ligand>
        <name>S-methyl-5'-thioadenosine</name>
        <dbReference type="ChEBI" id="CHEBI:17509"/>
    </ligand>
</feature>
<dbReference type="HOGENOM" id="CLU_034289_1_0_9"/>
<feature type="transmembrane region" description="Helical" evidence="4">
    <location>
        <begin position="134"/>
        <end position="156"/>
    </location>
</feature>
<dbReference type="NCBIfam" id="NF002956">
    <property type="entry name" value="PRK03612.1"/>
    <property type="match status" value="1"/>
</dbReference>
<feature type="transmembrane region" description="Helical" evidence="4">
    <location>
        <begin position="7"/>
        <end position="32"/>
    </location>
</feature>
<dbReference type="InterPro" id="IPR001045">
    <property type="entry name" value="Spermi_synthase"/>
</dbReference>
<comment type="caution">
    <text evidence="7">The sequence shown here is derived from an EMBL/GenBank/DDBJ whole genome shotgun (WGS) entry which is preliminary data.</text>
</comment>
<keyword evidence="4" id="KW-1133">Transmembrane helix</keyword>
<dbReference type="GO" id="GO:0010487">
    <property type="term" value="F:thermospermine synthase activity"/>
    <property type="evidence" value="ECO:0007669"/>
    <property type="project" value="UniProtKB-ARBA"/>
</dbReference>
<dbReference type="PROSITE" id="PS51006">
    <property type="entry name" value="PABS_2"/>
    <property type="match status" value="1"/>
</dbReference>
<dbReference type="GO" id="GO:0008295">
    <property type="term" value="P:spermidine biosynthetic process"/>
    <property type="evidence" value="ECO:0007669"/>
    <property type="project" value="UniProtKB-UniRule"/>
</dbReference>
<keyword evidence="3 4" id="KW-0620">Polyamine biosynthesis</keyword>
<dbReference type="InterPro" id="IPR030374">
    <property type="entry name" value="PABS"/>
</dbReference>
<comment type="function">
    <text evidence="4">Catalyzes the irreversible transfer of a propylamine group from the amino donor S-adenosylmethioninamine (decarboxy-AdoMet) to putrescine (1,4-diaminobutane) to yield spermidine.</text>
</comment>
<feature type="binding site" evidence="4">
    <location>
        <position position="267"/>
    </location>
    <ligand>
        <name>spermidine</name>
        <dbReference type="ChEBI" id="CHEBI:57834"/>
    </ligand>
</feature>
<name>E2ZDX8_9FIRM</name>
<dbReference type="NCBIfam" id="NF037959">
    <property type="entry name" value="MFS_SpdSyn"/>
    <property type="match status" value="1"/>
</dbReference>
<keyword evidence="4" id="KW-0812">Transmembrane</keyword>
<keyword evidence="2 4" id="KW-0808">Transferase</keyword>
<dbReference type="PROSITE" id="PS01330">
    <property type="entry name" value="PABS_1"/>
    <property type="match status" value="1"/>
</dbReference>
<feature type="transmembrane region" description="Helical" evidence="4">
    <location>
        <begin position="100"/>
        <end position="122"/>
    </location>
</feature>
<evidence type="ECO:0000313" key="7">
    <source>
        <dbReference type="EMBL" id="EFQ03474.1"/>
    </source>
</evidence>
<evidence type="ECO:0000256" key="1">
    <source>
        <dbReference type="ARBA" id="ARBA00007867"/>
    </source>
</evidence>
<comment type="caution">
    <text evidence="4">Lacks conserved residue(s) required for the propagation of feature annotation.</text>
</comment>
<proteinExistence type="inferred from homology"/>
<dbReference type="eggNOG" id="COG4262">
    <property type="taxonomic scope" value="Bacteria"/>
</dbReference>
<dbReference type="AlphaFoldDB" id="E2ZDX8"/>
<dbReference type="EMBL" id="AECS01000040">
    <property type="protein sequence ID" value="EFQ03474.1"/>
    <property type="molecule type" value="Genomic_DNA"/>
</dbReference>
<dbReference type="InterPro" id="IPR029063">
    <property type="entry name" value="SAM-dependent_MTases_sf"/>
</dbReference>
<feature type="transmembrane region" description="Helical" evidence="4">
    <location>
        <begin position="38"/>
        <end position="57"/>
    </location>
</feature>
<comment type="similarity">
    <text evidence="1 4">Belongs to the spermidine/spermine synthase family.</text>
</comment>
<evidence type="ECO:0000259" key="6">
    <source>
        <dbReference type="PROSITE" id="PS51006"/>
    </source>
</evidence>
<protein>
    <recommendedName>
        <fullName evidence="4">Polyamine aminopropyltransferase</fullName>
    </recommendedName>
    <alternativeName>
        <fullName evidence="4">Putrescine aminopropyltransferase</fullName>
        <shortName evidence="4">PAPT</shortName>
    </alternativeName>
    <alternativeName>
        <fullName evidence="4">Spermidine synthase</fullName>
        <shortName evidence="4">SPDS</shortName>
        <shortName evidence="4">SPDSY</shortName>
        <ecNumber evidence="4">2.5.1.16</ecNumber>
    </alternativeName>
</protein>
<dbReference type="Pfam" id="PF01564">
    <property type="entry name" value="Spermine_synth"/>
    <property type="match status" value="1"/>
</dbReference>
<dbReference type="FunFam" id="3.40.50.150:FF:000088">
    <property type="entry name" value="Polyamine aminopropyltransferase"/>
    <property type="match status" value="1"/>
</dbReference>
<comment type="catalytic activity">
    <reaction evidence="4">
        <text>S-adenosyl 3-(methylsulfanyl)propylamine + putrescine = S-methyl-5'-thioadenosine + spermidine + H(+)</text>
        <dbReference type="Rhea" id="RHEA:12721"/>
        <dbReference type="ChEBI" id="CHEBI:15378"/>
        <dbReference type="ChEBI" id="CHEBI:17509"/>
        <dbReference type="ChEBI" id="CHEBI:57443"/>
        <dbReference type="ChEBI" id="CHEBI:57834"/>
        <dbReference type="ChEBI" id="CHEBI:326268"/>
        <dbReference type="EC" id="2.5.1.16"/>
    </reaction>
</comment>
<dbReference type="Gene3D" id="3.40.50.150">
    <property type="entry name" value="Vaccinia Virus protein VP39"/>
    <property type="match status" value="1"/>
</dbReference>
<dbReference type="UniPathway" id="UPA00248">
    <property type="reaction ID" value="UER00314"/>
</dbReference>
<comment type="pathway">
    <text evidence="4">Amine and polyamine biosynthesis; spermidine biosynthesis; spermidine from putrescine: step 1/1.</text>
</comment>
<dbReference type="PANTHER" id="PTHR43317">
    <property type="entry name" value="THERMOSPERMINE SYNTHASE ACAULIS5"/>
    <property type="match status" value="1"/>
</dbReference>
<feature type="transmembrane region" description="Helical" evidence="4">
    <location>
        <begin position="162"/>
        <end position="181"/>
    </location>
</feature>
<dbReference type="GO" id="GO:0005886">
    <property type="term" value="C:plasma membrane"/>
    <property type="evidence" value="ECO:0007669"/>
    <property type="project" value="UniProtKB-SubCell"/>
</dbReference>
<feature type="transmembrane region" description="Helical" evidence="4">
    <location>
        <begin position="193"/>
        <end position="213"/>
    </location>
</feature>
<dbReference type="OrthoDB" id="9793120at2"/>
<evidence type="ECO:0000313" key="8">
    <source>
        <dbReference type="Proteomes" id="UP000003195"/>
    </source>
</evidence>
<dbReference type="RefSeq" id="WP_006943020.1">
    <property type="nucleotide sequence ID" value="NZ_GL538209.1"/>
</dbReference>
<feature type="active site" description="Proton acceptor" evidence="4 5">
    <location>
        <position position="362"/>
    </location>
</feature>
<dbReference type="CDD" id="cd02440">
    <property type="entry name" value="AdoMet_MTases"/>
    <property type="match status" value="1"/>
</dbReference>
<dbReference type="Proteomes" id="UP000003195">
    <property type="component" value="Unassembled WGS sequence"/>
</dbReference>
<evidence type="ECO:0000256" key="3">
    <source>
        <dbReference type="ARBA" id="ARBA00023115"/>
    </source>
</evidence>
<feature type="binding site" evidence="4">
    <location>
        <position position="310"/>
    </location>
    <ligand>
        <name>S-methyl-5'-thioadenosine</name>
        <dbReference type="ChEBI" id="CHEBI:17509"/>
    </ligand>
</feature>
<keyword evidence="4" id="KW-0745">Spermidine biosynthesis</keyword>
<reference evidence="7 8" key="1">
    <citation type="submission" date="2010-08" db="EMBL/GenBank/DDBJ databases">
        <authorList>
            <person name="Weinstock G."/>
            <person name="Sodergren E."/>
            <person name="Clifton S."/>
            <person name="Fulton L."/>
            <person name="Fulton B."/>
            <person name="Courtney L."/>
            <person name="Fronick C."/>
            <person name="Harrison M."/>
            <person name="Strong C."/>
            <person name="Farmer C."/>
            <person name="Delahaunty K."/>
            <person name="Markovic C."/>
            <person name="Hall O."/>
            <person name="Minx P."/>
            <person name="Tomlinson C."/>
            <person name="Mitreva M."/>
            <person name="Hou S."/>
            <person name="Chen J."/>
            <person name="Wollam A."/>
            <person name="Pepin K.H."/>
            <person name="Johnson M."/>
            <person name="Bhonagiri V."/>
            <person name="Zhang X."/>
            <person name="Suruliraj S."/>
            <person name="Warren W."/>
            <person name="Chinwalla A."/>
            <person name="Mardis E.R."/>
            <person name="Wilson R.K."/>
        </authorList>
    </citation>
    <scope>NUCLEOTIDE SEQUENCE [LARGE SCALE GENOMIC DNA]</scope>
    <source>
        <strain evidence="7 8">F0359</strain>
    </source>
</reference>
<dbReference type="InterPro" id="IPR030373">
    <property type="entry name" value="PABS_CS"/>
</dbReference>
<evidence type="ECO:0000256" key="2">
    <source>
        <dbReference type="ARBA" id="ARBA00022679"/>
    </source>
</evidence>
<feature type="transmembrane region" description="Helical" evidence="4">
    <location>
        <begin position="69"/>
        <end position="94"/>
    </location>
</feature>
<accession>E2ZDX8</accession>
<evidence type="ECO:0000256" key="5">
    <source>
        <dbReference type="PROSITE-ProRule" id="PRU00354"/>
    </source>
</evidence>
<keyword evidence="8" id="KW-1185">Reference proteome</keyword>
<dbReference type="SUPFAM" id="SSF53335">
    <property type="entry name" value="S-adenosyl-L-methionine-dependent methyltransferases"/>
    <property type="match status" value="1"/>
</dbReference>
<keyword evidence="4" id="KW-1003">Cell membrane</keyword>
<comment type="subcellular location">
    <subcellularLocation>
        <location evidence="4">Cell membrane</location>
        <topology evidence="4">Multi-pass membrane protein</topology>
    </subcellularLocation>
</comment>
<keyword evidence="4" id="KW-0472">Membrane</keyword>
<dbReference type="PANTHER" id="PTHR43317:SF1">
    <property type="entry name" value="THERMOSPERMINE SYNTHASE ACAULIS5"/>
    <property type="match status" value="1"/>
</dbReference>
<dbReference type="GO" id="GO:0004766">
    <property type="term" value="F:spermidine synthase activity"/>
    <property type="evidence" value="ECO:0007669"/>
    <property type="project" value="UniProtKB-UniRule"/>
</dbReference>
<organism evidence="7 8">
    <name type="scientific">Megasphaera micronuciformis F0359</name>
    <dbReference type="NCBI Taxonomy" id="706434"/>
    <lineage>
        <taxon>Bacteria</taxon>
        <taxon>Bacillati</taxon>
        <taxon>Bacillota</taxon>
        <taxon>Negativicutes</taxon>
        <taxon>Veillonellales</taxon>
        <taxon>Veillonellaceae</taxon>
        <taxon>Megasphaera</taxon>
    </lineage>
</organism>
<dbReference type="EC" id="2.5.1.16" evidence="4"/>
<evidence type="ECO:0000256" key="4">
    <source>
        <dbReference type="HAMAP-Rule" id="MF_00198"/>
    </source>
</evidence>
<gene>
    <name evidence="4" type="primary">speE</name>
    <name evidence="7" type="ORF">HMPREF9429_01680</name>
</gene>
<dbReference type="STRING" id="706434.HMPREF9429_01680"/>
<comment type="subunit">
    <text evidence="4">Homodimer or homotetramer.</text>
</comment>
<sequence>MKSERLLLLTAFIVSGCSLCYELIIGAISSYISGDTVWQYSVTIGLYMAALGFGSYISKYIRRNLYDWFIGIEVIIGIIGGLSATFIFLANLYLEAYQVVMYAFIIGIGILVGMEIPLLARILEVERGDLRHTLSSVFAFDYMGGLAGSVVFPLLFLPHLGYLATAFLCGVLNVAAAGIVIGAHYRKLRLRRIWRAVVIMLTIGLFTGVAFAGNISKYVEGGLYRDTIIFSTQTEYQKIVVTRHKDDVRLFIDGNLQFSSSDEYRYHEALIHVPMAQVQNPQRVLILGGGDGLAARELLKYEGVEITLVDLDKAITDLASTNPVLTKLNEHSLTDPRVTIINDDALKFLEQTNHIYDVIVIDLPDPNNATLVKLYSNIFYRLCYKALGENGVMVVQSTSPYYATKTFWSIHKTLESEGFYVYPYHLQVPSFGDWGFNLASKHSLAIIHPVRAVNTRFLTDDVMNKMFVFGKDEIAGDVEINAVTRPVILDYYMDAVHKWR</sequence>
<dbReference type="HAMAP" id="MF_00198">
    <property type="entry name" value="Spermidine_synth"/>
    <property type="match status" value="1"/>
</dbReference>
<feature type="domain" description="PABS" evidence="6">
    <location>
        <begin position="203"/>
        <end position="441"/>
    </location>
</feature>